<reference evidence="2 3" key="1">
    <citation type="journal article" date="2024" name="Microbiol. Resour. Announc.">
        <title>Genome annotations for the ascomycete fungi Trichoderma harzianum, Trichoderma aggressivum, and Purpureocillium lilacinum.</title>
        <authorList>
            <person name="Beijen E.P.W."/>
            <person name="Ohm R.A."/>
        </authorList>
    </citation>
    <scope>NUCLEOTIDE SEQUENCE [LARGE SCALE GENOMIC DNA]</scope>
    <source>
        <strain evidence="2 3">CBS 150709</strain>
    </source>
</reference>
<sequence length="366" mass="40519">MYLPIAEAISRGWPTGSAPGRPVAVRLGPTDRSLSDDRILANAYASAFKEATTWLQRIRGSWLTDANQEAIMQELHATMAAAVFTSNTVARAGLNWELTQALCRKVWADSDDTSRVITTLSDEAIKGVLMELSQLQPSIMPMSVADALRARNEVVQHAKAYQHILHEFVVNKKDLYEELIKETHRILTLGVPIVEEGRMDIPPEAYGGIYRTSIGRNINYPVPEVVPAHMQYMCEELKREISAAEQGGWVDPFSLATRYALEFVSIIPFEDGNGRMCCMILNAIVCRYVGILIHFGDGEGEWSGYAEMNLHSDLGMTGAKEYALLLLQRSVSHLKALKKKLKGKGDSKLAAVTIKTREGDVVALDV</sequence>
<dbReference type="InterPro" id="IPR040198">
    <property type="entry name" value="Fido_containing"/>
</dbReference>
<gene>
    <name evidence="2" type="ORF">Purlil1_2042</name>
</gene>
<dbReference type="EMBL" id="JAWRVI010000005">
    <property type="protein sequence ID" value="KAK4093708.1"/>
    <property type="molecule type" value="Genomic_DNA"/>
</dbReference>
<dbReference type="Proteomes" id="UP001287286">
    <property type="component" value="Unassembled WGS sequence"/>
</dbReference>
<dbReference type="PANTHER" id="PTHR13504:SF38">
    <property type="entry name" value="FIDO DOMAIN-CONTAINING PROTEIN"/>
    <property type="match status" value="1"/>
</dbReference>
<evidence type="ECO:0000313" key="2">
    <source>
        <dbReference type="EMBL" id="KAK4093708.1"/>
    </source>
</evidence>
<dbReference type="Pfam" id="PF02661">
    <property type="entry name" value="Fic"/>
    <property type="match status" value="1"/>
</dbReference>
<dbReference type="PROSITE" id="PS51459">
    <property type="entry name" value="FIDO"/>
    <property type="match status" value="1"/>
</dbReference>
<proteinExistence type="predicted"/>
<evidence type="ECO:0000259" key="1">
    <source>
        <dbReference type="PROSITE" id="PS51459"/>
    </source>
</evidence>
<evidence type="ECO:0000313" key="3">
    <source>
        <dbReference type="Proteomes" id="UP001287286"/>
    </source>
</evidence>
<organism evidence="2 3">
    <name type="scientific">Purpureocillium lilacinum</name>
    <name type="common">Paecilomyces lilacinus</name>
    <dbReference type="NCBI Taxonomy" id="33203"/>
    <lineage>
        <taxon>Eukaryota</taxon>
        <taxon>Fungi</taxon>
        <taxon>Dikarya</taxon>
        <taxon>Ascomycota</taxon>
        <taxon>Pezizomycotina</taxon>
        <taxon>Sordariomycetes</taxon>
        <taxon>Hypocreomycetidae</taxon>
        <taxon>Hypocreales</taxon>
        <taxon>Ophiocordycipitaceae</taxon>
        <taxon>Purpureocillium</taxon>
    </lineage>
</organism>
<dbReference type="Gene3D" id="1.10.3290.10">
    <property type="entry name" value="Fido-like domain"/>
    <property type="match status" value="1"/>
</dbReference>
<dbReference type="SUPFAM" id="SSF140931">
    <property type="entry name" value="Fic-like"/>
    <property type="match status" value="1"/>
</dbReference>
<protein>
    <recommendedName>
        <fullName evidence="1">Fido domain-containing protein</fullName>
    </recommendedName>
</protein>
<feature type="domain" description="Fido" evidence="1">
    <location>
        <begin position="175"/>
        <end position="328"/>
    </location>
</feature>
<keyword evidence="3" id="KW-1185">Reference proteome</keyword>
<accession>A0ABR0CDD5</accession>
<comment type="caution">
    <text evidence="2">The sequence shown here is derived from an EMBL/GenBank/DDBJ whole genome shotgun (WGS) entry which is preliminary data.</text>
</comment>
<name>A0ABR0CDD5_PURLI</name>
<dbReference type="InterPro" id="IPR003812">
    <property type="entry name" value="Fido"/>
</dbReference>
<dbReference type="InterPro" id="IPR036597">
    <property type="entry name" value="Fido-like_dom_sf"/>
</dbReference>
<dbReference type="PANTHER" id="PTHR13504">
    <property type="entry name" value="FIDO DOMAIN-CONTAINING PROTEIN DDB_G0283145"/>
    <property type="match status" value="1"/>
</dbReference>